<dbReference type="AlphaFoldDB" id="A0A7Z7P891"/>
<evidence type="ECO:0000313" key="4">
    <source>
        <dbReference type="Proteomes" id="UP000248985"/>
    </source>
</evidence>
<organism evidence="3 4">
    <name type="scientific">Micrococcus luteus (strain ATCC 4698 / DSM 20030 / JCM 1464 / CCM 169 / CCUG 5858 / IAM 1056 / NBRC 3333 / NCIMB 9278 / NCTC 2665 / VKM Ac-2230)</name>
    <name type="common">Micrococcus lysodeikticus</name>
    <dbReference type="NCBI Taxonomy" id="465515"/>
    <lineage>
        <taxon>Bacteria</taxon>
        <taxon>Bacillati</taxon>
        <taxon>Actinomycetota</taxon>
        <taxon>Actinomycetes</taxon>
        <taxon>Micrococcales</taxon>
        <taxon>Micrococcaceae</taxon>
        <taxon>Micrococcus</taxon>
    </lineage>
</organism>
<name>A0A7Z7P891_MICLC</name>
<accession>A0A7Z7P891</accession>
<protein>
    <submittedName>
        <fullName evidence="3">Uncharacterized protein</fullName>
    </submittedName>
</protein>
<dbReference type="EMBL" id="LS483396">
    <property type="protein sequence ID" value="SQG48124.1"/>
    <property type="molecule type" value="Genomic_DNA"/>
</dbReference>
<proteinExistence type="predicted"/>
<evidence type="ECO:0000256" key="1">
    <source>
        <dbReference type="SAM" id="MobiDB-lite"/>
    </source>
</evidence>
<keyword evidence="2" id="KW-0812">Transmembrane</keyword>
<evidence type="ECO:0000256" key="2">
    <source>
        <dbReference type="SAM" id="Phobius"/>
    </source>
</evidence>
<dbReference type="Proteomes" id="UP000248985">
    <property type="component" value="Chromosome 1"/>
</dbReference>
<sequence>MPRATLASVTRRPDAPPPADPRTRAALRAVLAVLAVMAVLFAAVVLMLVYGPAR</sequence>
<feature type="region of interest" description="Disordered" evidence="1">
    <location>
        <begin position="1"/>
        <end position="21"/>
    </location>
</feature>
<evidence type="ECO:0000313" key="3">
    <source>
        <dbReference type="EMBL" id="SQG48124.1"/>
    </source>
</evidence>
<feature type="transmembrane region" description="Helical" evidence="2">
    <location>
        <begin position="25"/>
        <end position="50"/>
    </location>
</feature>
<gene>
    <name evidence="3" type="ORF">NCTC2665_00897</name>
</gene>
<reference evidence="3 4" key="1">
    <citation type="submission" date="2018-06" db="EMBL/GenBank/DDBJ databases">
        <authorList>
            <consortium name="Pathogen Informatics"/>
            <person name="Doyle S."/>
        </authorList>
    </citation>
    <scope>NUCLEOTIDE SEQUENCE [LARGE SCALE GENOMIC DNA]</scope>
    <source>
        <strain evidence="3 4">NCTC2665</strain>
    </source>
</reference>
<keyword evidence="2" id="KW-1133">Transmembrane helix</keyword>
<keyword evidence="2" id="KW-0472">Membrane</keyword>